<dbReference type="GO" id="GO:0016757">
    <property type="term" value="F:glycosyltransferase activity"/>
    <property type="evidence" value="ECO:0007669"/>
    <property type="project" value="InterPro"/>
</dbReference>
<dbReference type="Pfam" id="PF00534">
    <property type="entry name" value="Glycos_transf_1"/>
    <property type="match status" value="1"/>
</dbReference>
<dbReference type="InterPro" id="IPR050194">
    <property type="entry name" value="Glycosyltransferase_grp1"/>
</dbReference>
<dbReference type="InterPro" id="IPR001296">
    <property type="entry name" value="Glyco_trans_1"/>
</dbReference>
<evidence type="ECO:0000259" key="2">
    <source>
        <dbReference type="Pfam" id="PF13579"/>
    </source>
</evidence>
<dbReference type="InterPro" id="IPR028098">
    <property type="entry name" value="Glyco_trans_4-like_N"/>
</dbReference>
<evidence type="ECO:0000313" key="3">
    <source>
        <dbReference type="EMBL" id="OYR64415.1"/>
    </source>
</evidence>
<evidence type="ECO:0000313" key="4">
    <source>
        <dbReference type="Proteomes" id="UP000215731"/>
    </source>
</evidence>
<feature type="domain" description="Glycosyltransferase subfamily 4-like N-terminal" evidence="2">
    <location>
        <begin position="23"/>
        <end position="208"/>
    </location>
</feature>
<dbReference type="Proteomes" id="UP000215731">
    <property type="component" value="Unassembled WGS sequence"/>
</dbReference>
<dbReference type="EMBL" id="NHOZ01000047">
    <property type="protein sequence ID" value="OYR64415.1"/>
    <property type="molecule type" value="Genomic_DNA"/>
</dbReference>
<dbReference type="PANTHER" id="PTHR45947">
    <property type="entry name" value="SULFOQUINOVOSYL TRANSFERASE SQD2"/>
    <property type="match status" value="1"/>
</dbReference>
<organism evidence="3 4">
    <name type="scientific">Halorubrum ezzemoulense</name>
    <name type="common">Halorubrum chaoviator</name>
    <dbReference type="NCBI Taxonomy" id="337243"/>
    <lineage>
        <taxon>Archaea</taxon>
        <taxon>Methanobacteriati</taxon>
        <taxon>Methanobacteriota</taxon>
        <taxon>Stenosarchaea group</taxon>
        <taxon>Halobacteria</taxon>
        <taxon>Halobacteriales</taxon>
        <taxon>Haloferacaceae</taxon>
        <taxon>Halorubrum</taxon>
    </lineage>
</organism>
<protein>
    <submittedName>
        <fullName evidence="3">Uncharacterized protein</fullName>
    </submittedName>
</protein>
<dbReference type="AlphaFoldDB" id="A0A256J6K6"/>
<proteinExistence type="predicted"/>
<reference evidence="3 4" key="1">
    <citation type="journal article" date="2014" name="Front. Microbiol.">
        <title>Population and genomic analysis of the genus Halorubrum.</title>
        <authorList>
            <person name="Fullmer M.S."/>
            <person name="Soucy S.M."/>
            <person name="Swithers K.S."/>
            <person name="Makkay A.M."/>
            <person name="Wheeler R."/>
            <person name="Ventosa A."/>
            <person name="Gogarten J.P."/>
            <person name="Papke R.T."/>
        </authorList>
    </citation>
    <scope>NUCLEOTIDE SEQUENCE [LARGE SCALE GENOMIC DNA]</scope>
    <source>
        <strain evidence="3 4">Ga36</strain>
    </source>
</reference>
<evidence type="ECO:0000259" key="1">
    <source>
        <dbReference type="Pfam" id="PF00534"/>
    </source>
</evidence>
<dbReference type="Pfam" id="PF13579">
    <property type="entry name" value="Glyco_trans_4_4"/>
    <property type="match status" value="1"/>
</dbReference>
<dbReference type="PANTHER" id="PTHR45947:SF3">
    <property type="entry name" value="SULFOQUINOVOSYL TRANSFERASE SQD2"/>
    <property type="match status" value="1"/>
</dbReference>
<dbReference type="CDD" id="cd03794">
    <property type="entry name" value="GT4_WbuB-like"/>
    <property type="match status" value="1"/>
</dbReference>
<gene>
    <name evidence="3" type="ORF">DJ80_05255</name>
</gene>
<dbReference type="SUPFAM" id="SSF53756">
    <property type="entry name" value="UDP-Glycosyltransferase/glycogen phosphorylase"/>
    <property type="match status" value="1"/>
</dbReference>
<accession>A0A256J6K6</accession>
<feature type="domain" description="Glycosyl transferase family 1" evidence="1">
    <location>
        <begin position="214"/>
        <end position="377"/>
    </location>
</feature>
<dbReference type="Gene3D" id="3.40.50.2000">
    <property type="entry name" value="Glycogen Phosphorylase B"/>
    <property type="match status" value="2"/>
</dbReference>
<sequence>MTESPRALVISHFFPPESMAGAHRWQRLIAELPDNIECRVLCPPPAYPYGEFEPSSQLIERQTVEGVPVTRLWTYQPQADSRADQSNLGRILNYLVFSALASFYVLANFWRYDTIVTVSAPHTTFLPGAIGKLLGCSWVVDIFDLWLDNAADMGYVEPETLAYRYIWTLEWLAITKSDAVTVITETMAQSYVEKFGVSRGRFTLVPFGVDEALFTPTPEQTDSKQVLYVGNMGDAHALRPFIKAFQHLPTEYTLKFVGDGKRREELETLVAERGLTEQISFAGFVDRTEVASQLQQSGLSVVPLQDDLHLDYARPNKLLESMAVGTPYVASNIREIQRITDESGGGHVVANDPKEIAATIQELMSDPRCREEMGDAAVSYIDTHHRWSILGDRVEAVLRSVS</sequence>
<dbReference type="RefSeq" id="WP_094552686.1">
    <property type="nucleotide sequence ID" value="NZ_NHOZ01000047.1"/>
</dbReference>
<name>A0A256J6K6_HALEZ</name>
<comment type="caution">
    <text evidence="3">The sequence shown here is derived from an EMBL/GenBank/DDBJ whole genome shotgun (WGS) entry which is preliminary data.</text>
</comment>